<protein>
    <submittedName>
        <fullName evidence="2">Uncharacterized protein</fullName>
    </submittedName>
</protein>
<evidence type="ECO:0000256" key="1">
    <source>
        <dbReference type="SAM" id="Phobius"/>
    </source>
</evidence>
<dbReference type="AlphaFoldDB" id="C5A2I6"/>
<accession>C5A2I6</accession>
<keyword evidence="1" id="KW-0472">Membrane</keyword>
<keyword evidence="1" id="KW-0812">Transmembrane</keyword>
<dbReference type="STRING" id="593117.TGAM_2103"/>
<dbReference type="eggNOG" id="arCOG10881">
    <property type="taxonomic scope" value="Archaea"/>
</dbReference>
<dbReference type="PATRIC" id="fig|593117.10.peg.2111"/>
<dbReference type="EMBL" id="CP001398">
    <property type="protein sequence ID" value="ACS34605.1"/>
    <property type="molecule type" value="Genomic_DNA"/>
</dbReference>
<keyword evidence="1" id="KW-1133">Transmembrane helix</keyword>
<organism evidence="2 3">
    <name type="scientific">Thermococcus gammatolerans (strain DSM 15229 / JCM 11827 / EJ3)</name>
    <dbReference type="NCBI Taxonomy" id="593117"/>
    <lineage>
        <taxon>Archaea</taxon>
        <taxon>Methanobacteriati</taxon>
        <taxon>Methanobacteriota</taxon>
        <taxon>Thermococci</taxon>
        <taxon>Thermococcales</taxon>
        <taxon>Thermococcaceae</taxon>
        <taxon>Thermococcus</taxon>
    </lineage>
</organism>
<evidence type="ECO:0000313" key="3">
    <source>
        <dbReference type="Proteomes" id="UP000001488"/>
    </source>
</evidence>
<feature type="transmembrane region" description="Helical" evidence="1">
    <location>
        <begin position="138"/>
        <end position="156"/>
    </location>
</feature>
<dbReference type="Proteomes" id="UP000001488">
    <property type="component" value="Chromosome"/>
</dbReference>
<evidence type="ECO:0000313" key="2">
    <source>
        <dbReference type="EMBL" id="ACS34605.1"/>
    </source>
</evidence>
<dbReference type="PaxDb" id="593117-TGAM_2103"/>
<feature type="transmembrane region" description="Helical" evidence="1">
    <location>
        <begin position="12"/>
        <end position="28"/>
    </location>
</feature>
<gene>
    <name evidence="2" type="ordered locus">TGAM_2103</name>
</gene>
<name>C5A2I6_THEGJ</name>
<feature type="transmembrane region" description="Helical" evidence="1">
    <location>
        <begin position="112"/>
        <end position="132"/>
    </location>
</feature>
<reference evidence="2 3" key="1">
    <citation type="journal article" date="2007" name="Genome Biol.">
        <title>Genome analysis and genome-wide proteomics of Thermococcus gammatolerans, the most radioresistant organism known amongst the Archaea.</title>
        <authorList>
            <person name="Zivanovic Y."/>
            <person name="Armengaud J."/>
            <person name="Lagorce A."/>
            <person name="Leplat C."/>
            <person name="Guerin P."/>
            <person name="Dutertre M."/>
            <person name="Anthouard V."/>
            <person name="Forterre P."/>
            <person name="Wincker P."/>
            <person name="Confalonieri F."/>
        </authorList>
    </citation>
    <scope>NUCLEOTIDE SEQUENCE [LARGE SCALE GENOMIC DNA]</scope>
    <source>
        <strain evidence="3">DSM 15229 / JCM 11827 / EJ3</strain>
    </source>
</reference>
<dbReference type="KEGG" id="tga:TGAM_2103"/>
<proteinExistence type="predicted"/>
<dbReference type="HOGENOM" id="CLU_133056_0_0_2"/>
<feature type="transmembrane region" description="Helical" evidence="1">
    <location>
        <begin position="48"/>
        <end position="68"/>
    </location>
</feature>
<keyword evidence="3" id="KW-1185">Reference proteome</keyword>
<feature type="transmembrane region" description="Helical" evidence="1">
    <location>
        <begin position="80"/>
        <end position="100"/>
    </location>
</feature>
<sequence length="176" mass="19826">MIRMALGCDWSLFLFFVLLIFVDGYLFIKYTELRPIREEVNKRAAEFVGDTSVIPWHVAVIYSIVILAHDGKLDFLPPEAGIIVMIAWALVVLLMSLVVVRNAETILRRVEWAIRLNALGIALLIIATFRAVCKSMEVLHGVMLMVPVLLYFTIAMKSAKIITATLKESSESKEES</sequence>